<dbReference type="InterPro" id="IPR028087">
    <property type="entry name" value="Tad_N"/>
</dbReference>
<name>A0A3N0E6K4_9ACTN</name>
<keyword evidence="4" id="KW-1185">Reference proteome</keyword>
<dbReference type="AlphaFoldDB" id="A0A3N0E6K4"/>
<evidence type="ECO:0000313" key="4">
    <source>
        <dbReference type="Proteomes" id="UP000269198"/>
    </source>
</evidence>
<evidence type="ECO:0000313" key="3">
    <source>
        <dbReference type="EMBL" id="RNL83492.1"/>
    </source>
</evidence>
<feature type="domain" description="Putative Flp pilus-assembly TadG-like N-terminal" evidence="2">
    <location>
        <begin position="14"/>
        <end position="59"/>
    </location>
</feature>
<feature type="region of interest" description="Disordered" evidence="1">
    <location>
        <begin position="131"/>
        <end position="153"/>
    </location>
</feature>
<evidence type="ECO:0000256" key="1">
    <source>
        <dbReference type="SAM" id="MobiDB-lite"/>
    </source>
</evidence>
<dbReference type="OrthoDB" id="3419274at2"/>
<proteinExistence type="predicted"/>
<comment type="caution">
    <text evidence="3">The sequence shown here is derived from an EMBL/GenBank/DDBJ whole genome shotgun (WGS) entry which is preliminary data.</text>
</comment>
<dbReference type="Pfam" id="PF13400">
    <property type="entry name" value="Tad"/>
    <property type="match status" value="1"/>
</dbReference>
<dbReference type="Proteomes" id="UP000269198">
    <property type="component" value="Unassembled WGS sequence"/>
</dbReference>
<accession>A0A3N0E6K4</accession>
<protein>
    <recommendedName>
        <fullName evidence="2">Putative Flp pilus-assembly TadG-like N-terminal domain-containing protein</fullName>
    </recommendedName>
</protein>
<organism evidence="3 4">
    <name type="scientific">Halostreptopolyspora alba</name>
    <dbReference type="NCBI Taxonomy" id="2487137"/>
    <lineage>
        <taxon>Bacteria</taxon>
        <taxon>Bacillati</taxon>
        <taxon>Actinomycetota</taxon>
        <taxon>Actinomycetes</taxon>
        <taxon>Streptosporangiales</taxon>
        <taxon>Nocardiopsidaceae</taxon>
        <taxon>Halostreptopolyspora</taxon>
    </lineage>
</organism>
<dbReference type="EMBL" id="RJMB01000016">
    <property type="protein sequence ID" value="RNL83492.1"/>
    <property type="molecule type" value="Genomic_DNA"/>
</dbReference>
<sequence>MRLRSRTADERGHASMLLLVGLALALLAVTLLFMRLGQAHGLRTESQNAADAAALAAAGQAADEAARDIANYVIPYSSLHDPATARTRAEEYARDNGAVLEDIRASDDNTGNTGNIVRVEVRSAQCQRELEEHGDRHWNDTVCDGTEDEEDEPLHTGNADAIAEVVIPDCSYIVSDGEDVSIIGIRCDGETVQSYTHARRLIEVELTDEEGQYIYKPLSWTEDG</sequence>
<evidence type="ECO:0000259" key="2">
    <source>
        <dbReference type="Pfam" id="PF13400"/>
    </source>
</evidence>
<reference evidence="3 4" key="1">
    <citation type="submission" date="2018-11" db="EMBL/GenBank/DDBJ databases">
        <title>The genome draft of YIM 96095.</title>
        <authorList>
            <person name="Tang S.-K."/>
            <person name="Chunyu W.-X."/>
            <person name="Feng Y.-Z."/>
        </authorList>
    </citation>
    <scope>NUCLEOTIDE SEQUENCE [LARGE SCALE GENOMIC DNA]</scope>
    <source>
        <strain evidence="3 4">YIM 96095</strain>
    </source>
</reference>
<gene>
    <name evidence="3" type="ORF">EFW17_15950</name>
</gene>